<evidence type="ECO:0000259" key="1">
    <source>
        <dbReference type="Pfam" id="PF04961"/>
    </source>
</evidence>
<reference evidence="2 3" key="1">
    <citation type="submission" date="2021-03" db="EMBL/GenBank/DDBJ databases">
        <title>Sequencing the genomes of 1000 actinobacteria strains.</title>
        <authorList>
            <person name="Klenk H.-P."/>
        </authorList>
    </citation>
    <scope>NUCLEOTIDE SEQUENCE [LARGE SCALE GENOMIC DNA]</scope>
    <source>
        <strain evidence="2 3">DSM 15797</strain>
    </source>
</reference>
<dbReference type="InterPro" id="IPR007044">
    <property type="entry name" value="Cyclodeamin/CycHdrlase"/>
</dbReference>
<sequence length="220" mass="22986">MDGAEEFTTQSSTVEDWTRALAESTGSPGGGAGTGLMLAIAASLTSMVAGYTEADAREHGELSRVRARARSLRQDALRLADQDASASRAFGAAFRLEPGPERDAAISRASIDAAKASAVLGRRAIVAIGDLAWLAANGNPALIADVVVAFGALRATVAGARTNVSFDLAALTSGGSTLEQIRDRHPDLWAIVDDLNDAFDRIDRLTAEIDHRAAPTDDLE</sequence>
<comment type="caution">
    <text evidence="2">The sequence shown here is derived from an EMBL/GenBank/DDBJ whole genome shotgun (WGS) entry which is preliminary data.</text>
</comment>
<dbReference type="Gene3D" id="1.20.120.680">
    <property type="entry name" value="Formiminotetrahydrofolate cyclodeaminase monomer, up-and-down helical bundle"/>
    <property type="match status" value="1"/>
</dbReference>
<keyword evidence="3" id="KW-1185">Reference proteome</keyword>
<proteinExistence type="predicted"/>
<dbReference type="InterPro" id="IPR036178">
    <property type="entry name" value="Formintransfe-cycloase-like_sf"/>
</dbReference>
<accession>A0ABS4XCN3</accession>
<protein>
    <submittedName>
        <fullName evidence="2">Formiminotetrahydrofolate cyclodeaminase</fullName>
    </submittedName>
</protein>
<gene>
    <name evidence="2" type="ORF">JOF47_001730</name>
</gene>
<dbReference type="EMBL" id="JAGIOF010000001">
    <property type="protein sequence ID" value="MBP2386219.1"/>
    <property type="molecule type" value="Genomic_DNA"/>
</dbReference>
<evidence type="ECO:0000313" key="2">
    <source>
        <dbReference type="EMBL" id="MBP2386219.1"/>
    </source>
</evidence>
<name>A0ABS4XCN3_9MICC</name>
<dbReference type="SUPFAM" id="SSF101262">
    <property type="entry name" value="Methenyltetrahydrofolate cyclohydrolase-like"/>
    <property type="match status" value="1"/>
</dbReference>
<dbReference type="RefSeq" id="WP_209997162.1">
    <property type="nucleotide sequence ID" value="NZ_BAAAJY010000023.1"/>
</dbReference>
<feature type="domain" description="Cyclodeaminase/cyclohydrolase" evidence="1">
    <location>
        <begin position="13"/>
        <end position="171"/>
    </location>
</feature>
<dbReference type="Proteomes" id="UP001296993">
    <property type="component" value="Unassembled WGS sequence"/>
</dbReference>
<dbReference type="Pfam" id="PF04961">
    <property type="entry name" value="FTCD_C"/>
    <property type="match status" value="1"/>
</dbReference>
<organism evidence="2 3">
    <name type="scientific">Paeniglutamicibacter kerguelensis</name>
    <dbReference type="NCBI Taxonomy" id="254788"/>
    <lineage>
        <taxon>Bacteria</taxon>
        <taxon>Bacillati</taxon>
        <taxon>Actinomycetota</taxon>
        <taxon>Actinomycetes</taxon>
        <taxon>Micrococcales</taxon>
        <taxon>Micrococcaceae</taxon>
        <taxon>Paeniglutamicibacter</taxon>
    </lineage>
</organism>
<evidence type="ECO:0000313" key="3">
    <source>
        <dbReference type="Proteomes" id="UP001296993"/>
    </source>
</evidence>